<keyword evidence="2" id="KW-0732">Signal</keyword>
<dbReference type="EMBL" id="QMDV01000003">
    <property type="protein sequence ID" value="RAU82628.1"/>
    <property type="molecule type" value="Genomic_DNA"/>
</dbReference>
<dbReference type="Proteomes" id="UP000251692">
    <property type="component" value="Unassembled WGS sequence"/>
</dbReference>
<dbReference type="RefSeq" id="WP_112306220.1">
    <property type="nucleotide sequence ID" value="NZ_QMDV01000003.1"/>
</dbReference>
<dbReference type="OrthoDB" id="853757at2"/>
<evidence type="ECO:0000256" key="1">
    <source>
        <dbReference type="SAM" id="MobiDB-lite"/>
    </source>
</evidence>
<evidence type="ECO:0000256" key="2">
    <source>
        <dbReference type="SAM" id="SignalP"/>
    </source>
</evidence>
<feature type="signal peptide" evidence="2">
    <location>
        <begin position="1"/>
        <end position="22"/>
    </location>
</feature>
<reference evidence="3 4" key="1">
    <citation type="submission" date="2018-06" db="EMBL/GenBank/DDBJ databases">
        <authorList>
            <person name="Liu Z.-W."/>
        </authorList>
    </citation>
    <scope>NUCLEOTIDE SEQUENCE [LARGE SCALE GENOMIC DNA]</scope>
    <source>
        <strain evidence="3 4">2b14</strain>
    </source>
</reference>
<sequence length="111" mass="12696">MKKILLFLFCLGSTAVLTTAQAQTTLSSSTSKDEFWGTTKANNAGTGADAVGKRSEGLDARFNTYEDGRKKNFAKKRIMQSKRMKEILKKEEAMHKKHRKDKRNLRRNSRR</sequence>
<feature type="region of interest" description="Disordered" evidence="1">
    <location>
        <begin position="22"/>
        <end position="50"/>
    </location>
</feature>
<protein>
    <submittedName>
        <fullName evidence="3">Uncharacterized protein</fullName>
    </submittedName>
</protein>
<organism evidence="3 4">
    <name type="scientific">Pontibacter arcticus</name>
    <dbReference type="NCBI Taxonomy" id="2080288"/>
    <lineage>
        <taxon>Bacteria</taxon>
        <taxon>Pseudomonadati</taxon>
        <taxon>Bacteroidota</taxon>
        <taxon>Cytophagia</taxon>
        <taxon>Cytophagales</taxon>
        <taxon>Hymenobacteraceae</taxon>
        <taxon>Pontibacter</taxon>
    </lineage>
</organism>
<keyword evidence="4" id="KW-1185">Reference proteome</keyword>
<feature type="compositionally biased region" description="Basic residues" evidence="1">
    <location>
        <begin position="95"/>
        <end position="111"/>
    </location>
</feature>
<accession>A0A364RE56</accession>
<feature type="chain" id="PRO_5016569927" evidence="2">
    <location>
        <begin position="23"/>
        <end position="111"/>
    </location>
</feature>
<evidence type="ECO:0000313" key="3">
    <source>
        <dbReference type="EMBL" id="RAU82628.1"/>
    </source>
</evidence>
<evidence type="ECO:0000313" key="4">
    <source>
        <dbReference type="Proteomes" id="UP000251692"/>
    </source>
</evidence>
<name>A0A364RE56_9BACT</name>
<reference evidence="3 4" key="2">
    <citation type="submission" date="2018-07" db="EMBL/GenBank/DDBJ databases">
        <title>Pontibacter sp. 2b14 genomic sequence and assembly.</title>
        <authorList>
            <person name="Du Z.-J."/>
        </authorList>
    </citation>
    <scope>NUCLEOTIDE SEQUENCE [LARGE SCALE GENOMIC DNA]</scope>
    <source>
        <strain evidence="3 4">2b14</strain>
    </source>
</reference>
<comment type="caution">
    <text evidence="3">The sequence shown here is derived from an EMBL/GenBank/DDBJ whole genome shotgun (WGS) entry which is preliminary data.</text>
</comment>
<dbReference type="AlphaFoldDB" id="A0A364RE56"/>
<proteinExistence type="predicted"/>
<gene>
    <name evidence="3" type="ORF">DP923_09735</name>
</gene>
<feature type="region of interest" description="Disordered" evidence="1">
    <location>
        <begin position="89"/>
        <end position="111"/>
    </location>
</feature>